<comment type="function">
    <text evidence="6">Catalyzes the reduction of dTDP-6-deoxy-L-lyxo-4-hexulose to yield dTDP-L-rhamnose.</text>
</comment>
<dbReference type="OrthoDB" id="9803892at2"/>
<dbReference type="UniPathway" id="UPA00124"/>
<evidence type="ECO:0000256" key="1">
    <source>
        <dbReference type="ARBA" id="ARBA00004781"/>
    </source>
</evidence>
<dbReference type="CDD" id="cd05254">
    <property type="entry name" value="dTDP_HR_like_SDR_e"/>
    <property type="match status" value="1"/>
</dbReference>
<proteinExistence type="inferred from homology"/>
<name>A0A1T3F1P8_ELIME</name>
<dbReference type="EMBL" id="MPOG01000019">
    <property type="protein sequence ID" value="OOH93141.1"/>
    <property type="molecule type" value="Genomic_DNA"/>
</dbReference>
<dbReference type="Proteomes" id="UP000188947">
    <property type="component" value="Unassembled WGS sequence"/>
</dbReference>
<dbReference type="GO" id="GO:0008831">
    <property type="term" value="F:dTDP-4-dehydrorhamnose reductase activity"/>
    <property type="evidence" value="ECO:0007669"/>
    <property type="project" value="UniProtKB-EC"/>
</dbReference>
<dbReference type="EC" id="1.1.1.133" evidence="3 6"/>
<accession>A0A1T3F1P8</accession>
<evidence type="ECO:0000256" key="4">
    <source>
        <dbReference type="ARBA" id="ARBA00017099"/>
    </source>
</evidence>
<evidence type="ECO:0000256" key="6">
    <source>
        <dbReference type="RuleBase" id="RU364082"/>
    </source>
</evidence>
<sequence>MNGKKENYPTILITGSNGFLGRHLIKEFSGSSYRLVATSLSDNAIADLDEYITFRKLDISNKEELKNIFNEFKPDFLINTSAVTNVEGCEKDKDFAYRVNVEAVHHMADLAKEFNTHLIQLSTDFVFDGKKGPYKEEDPRCPVNEYGRTKMLSEEALENSGCSFAILRTILVYGSSDDPGRSNFVLWVKKMLSEGKEIKVVNDHWRMPTFINDLARACALVVERKAAGIFNISGDEEYSIESFARSIARFYNFDESLITSIASKDIGQHENRPLKTGFDLSKSKEQLGYEPTKLAVALTIMDEEAKII</sequence>
<reference evidence="8 9" key="1">
    <citation type="submission" date="2016-11" db="EMBL/GenBank/DDBJ databases">
        <title>Genome sequence and comparative genomic analysis of clinical strain Elizabethkingia meningoseptica 61421 PRCM.</title>
        <authorList>
            <person name="Wang M."/>
            <person name="Hu S."/>
            <person name="Cao L."/>
            <person name="Jiang T."/>
            <person name="Zhou Y."/>
            <person name="Ming D."/>
        </authorList>
    </citation>
    <scope>NUCLEOTIDE SEQUENCE [LARGE SCALE GENOMIC DNA]</scope>
    <source>
        <strain evidence="8 9">61421 PRCM</strain>
    </source>
</reference>
<dbReference type="GO" id="GO:0019305">
    <property type="term" value="P:dTDP-rhamnose biosynthetic process"/>
    <property type="evidence" value="ECO:0007669"/>
    <property type="project" value="UniProtKB-UniPathway"/>
</dbReference>
<dbReference type="PANTHER" id="PTHR10491:SF4">
    <property type="entry name" value="METHIONINE ADENOSYLTRANSFERASE 2 SUBUNIT BETA"/>
    <property type="match status" value="1"/>
</dbReference>
<comment type="caution">
    <text evidence="8">The sequence shown here is derived from an EMBL/GenBank/DDBJ whole genome shotgun (WGS) entry which is preliminary data.</text>
</comment>
<evidence type="ECO:0000256" key="3">
    <source>
        <dbReference type="ARBA" id="ARBA00012929"/>
    </source>
</evidence>
<evidence type="ECO:0000259" key="7">
    <source>
        <dbReference type="Pfam" id="PF04321"/>
    </source>
</evidence>
<gene>
    <name evidence="8" type="ORF">BMF97_16830</name>
</gene>
<dbReference type="InterPro" id="IPR029903">
    <property type="entry name" value="RmlD-like-bd"/>
</dbReference>
<evidence type="ECO:0000313" key="9">
    <source>
        <dbReference type="Proteomes" id="UP000188947"/>
    </source>
</evidence>
<keyword evidence="9" id="KW-1185">Reference proteome</keyword>
<keyword evidence="6" id="KW-0560">Oxidoreductase</keyword>
<dbReference type="SUPFAM" id="SSF51735">
    <property type="entry name" value="NAD(P)-binding Rossmann-fold domains"/>
    <property type="match status" value="1"/>
</dbReference>
<dbReference type="GO" id="GO:0005829">
    <property type="term" value="C:cytosol"/>
    <property type="evidence" value="ECO:0007669"/>
    <property type="project" value="TreeGrafter"/>
</dbReference>
<dbReference type="STRING" id="238.BBD35_05805"/>
<dbReference type="PANTHER" id="PTHR10491">
    <property type="entry name" value="DTDP-4-DEHYDRORHAMNOSE REDUCTASE"/>
    <property type="match status" value="1"/>
</dbReference>
<feature type="domain" description="RmlD-like substrate binding" evidence="7">
    <location>
        <begin position="10"/>
        <end position="298"/>
    </location>
</feature>
<dbReference type="Pfam" id="PF04321">
    <property type="entry name" value="RmlD_sub_bind"/>
    <property type="match status" value="1"/>
</dbReference>
<dbReference type="eggNOG" id="COG1091">
    <property type="taxonomic scope" value="Bacteria"/>
</dbReference>
<evidence type="ECO:0000313" key="8">
    <source>
        <dbReference type="EMBL" id="OOH93141.1"/>
    </source>
</evidence>
<comment type="catalytic activity">
    <reaction evidence="5">
        <text>dTDP-beta-L-rhamnose + NADP(+) = dTDP-4-dehydro-beta-L-rhamnose + NADPH + H(+)</text>
        <dbReference type="Rhea" id="RHEA:21796"/>
        <dbReference type="ChEBI" id="CHEBI:15378"/>
        <dbReference type="ChEBI" id="CHEBI:57510"/>
        <dbReference type="ChEBI" id="CHEBI:57783"/>
        <dbReference type="ChEBI" id="CHEBI:58349"/>
        <dbReference type="ChEBI" id="CHEBI:62830"/>
        <dbReference type="EC" id="1.1.1.133"/>
    </reaction>
</comment>
<comment type="similarity">
    <text evidence="2 6">Belongs to the dTDP-4-dehydrorhamnose reductase family.</text>
</comment>
<dbReference type="InterPro" id="IPR036291">
    <property type="entry name" value="NAD(P)-bd_dom_sf"/>
</dbReference>
<evidence type="ECO:0000256" key="5">
    <source>
        <dbReference type="ARBA" id="ARBA00048200"/>
    </source>
</evidence>
<dbReference type="RefSeq" id="WP_077564809.1">
    <property type="nucleotide sequence ID" value="NZ_CP016378.1"/>
</dbReference>
<dbReference type="Gene3D" id="3.40.50.720">
    <property type="entry name" value="NAD(P)-binding Rossmann-like Domain"/>
    <property type="match status" value="1"/>
</dbReference>
<dbReference type="InterPro" id="IPR005913">
    <property type="entry name" value="dTDP_dehydrorham_reduct"/>
</dbReference>
<evidence type="ECO:0000256" key="2">
    <source>
        <dbReference type="ARBA" id="ARBA00010944"/>
    </source>
</evidence>
<comment type="pathway">
    <text evidence="1 6">Carbohydrate biosynthesis; dTDP-L-rhamnose biosynthesis.</text>
</comment>
<dbReference type="AlphaFoldDB" id="A0A1T3F1P8"/>
<protein>
    <recommendedName>
        <fullName evidence="4 6">dTDP-4-dehydrorhamnose reductase</fullName>
        <ecNumber evidence="3 6">1.1.1.133</ecNumber>
    </recommendedName>
</protein>
<keyword evidence="6" id="KW-0521">NADP</keyword>
<organism evidence="8 9">
    <name type="scientific">Elizabethkingia meningoseptica</name>
    <name type="common">Chryseobacterium meningosepticum</name>
    <dbReference type="NCBI Taxonomy" id="238"/>
    <lineage>
        <taxon>Bacteria</taxon>
        <taxon>Pseudomonadati</taxon>
        <taxon>Bacteroidota</taxon>
        <taxon>Flavobacteriia</taxon>
        <taxon>Flavobacteriales</taxon>
        <taxon>Weeksellaceae</taxon>
        <taxon>Elizabethkingia</taxon>
    </lineage>
</organism>